<dbReference type="EMBL" id="ML770143">
    <property type="protein sequence ID" value="KAE9384455.1"/>
    <property type="molecule type" value="Genomic_DNA"/>
</dbReference>
<dbReference type="AlphaFoldDB" id="A0A6A4GGN6"/>
<evidence type="ECO:0000256" key="1">
    <source>
        <dbReference type="SAM" id="MobiDB-lite"/>
    </source>
</evidence>
<proteinExistence type="predicted"/>
<dbReference type="Proteomes" id="UP000799118">
    <property type="component" value="Unassembled WGS sequence"/>
</dbReference>
<accession>A0A6A4GGN6</accession>
<evidence type="ECO:0000313" key="3">
    <source>
        <dbReference type="Proteomes" id="UP000799118"/>
    </source>
</evidence>
<dbReference type="OrthoDB" id="3268409at2759"/>
<keyword evidence="3" id="KW-1185">Reference proteome</keyword>
<feature type="compositionally biased region" description="Acidic residues" evidence="1">
    <location>
        <begin position="378"/>
        <end position="392"/>
    </location>
</feature>
<evidence type="ECO:0000313" key="2">
    <source>
        <dbReference type="EMBL" id="KAE9384455.1"/>
    </source>
</evidence>
<protein>
    <submittedName>
        <fullName evidence="2">Uncharacterized protein</fullName>
    </submittedName>
</protein>
<feature type="region of interest" description="Disordered" evidence="1">
    <location>
        <begin position="157"/>
        <end position="183"/>
    </location>
</feature>
<feature type="region of interest" description="Disordered" evidence="1">
    <location>
        <begin position="378"/>
        <end position="400"/>
    </location>
</feature>
<reference evidence="2" key="1">
    <citation type="journal article" date="2019" name="Environ. Microbiol.">
        <title>Fungal ecological strategies reflected in gene transcription - a case study of two litter decomposers.</title>
        <authorList>
            <person name="Barbi F."/>
            <person name="Kohler A."/>
            <person name="Barry K."/>
            <person name="Baskaran P."/>
            <person name="Daum C."/>
            <person name="Fauchery L."/>
            <person name="Ihrmark K."/>
            <person name="Kuo A."/>
            <person name="LaButti K."/>
            <person name="Lipzen A."/>
            <person name="Morin E."/>
            <person name="Grigoriev I.V."/>
            <person name="Henrissat B."/>
            <person name="Lindahl B."/>
            <person name="Martin F."/>
        </authorList>
    </citation>
    <scope>NUCLEOTIDE SEQUENCE</scope>
    <source>
        <strain evidence="2">JB14</strain>
    </source>
</reference>
<sequence>MSPSIAIQDLLNPMQHPPVAIPISSLLNPAPQNAAPVENQSVNTSSERTVLHNNYKLTRKTTLSVVYRYPVDAILEYPETGVDGGEVVGHLFAMKEDAWFSPSRDFAYSRGEPSGKAKETVTVPLLVDSVTGEPVPCITRHATCLGVKVCPYSDLQDAQNPHSSPTRSQVSQRCSASADEASSEILPSNMERLALRRGYPDVQNRCEGRLVYSLSFEGTPYIKVLRGFVNRRRRGEYEPLEEYRAACPYFLVTSKGPHSHPIPLPEKTPTTVKVELGKLFKKLGVDLADIMPRKFLRHPIVQLYLSARYPFLRNPMLSDLHISLSNRSHLKVYLDTAKKTHFPEGTGWKGLLHIKTQQDQLLEPIDRYIRFMKEIDSMDSEDTEEEDEDVCEDQGQPRPSDSEALKIVICMTSSASKRLVEAQHLQSDIGFKRIVGFYESEIASVERYSNTSITFCRVYLTRQTAQAHLIVLREINKILVSDTGRGLRWRHIHGLNVGDYDNVILNWVVDQHRGQAKEKIRTLGGRAGQNWVLDKETSQFAFPGMCWEKSFIPMDIWQARRRESNIVEVVHANVNLEGKWCTLVGGMYKGKHYDLLKQQVLANRENFGIRESYSTKHSYENALRNVKRQSPVRGRKRKLGQEDAKIEGHNRKITELLNKSQLLYEEAKRRYDIAYPSINTSSPSPPALVAAYQKAQASYEKARVAFRKQATVGEGLIVTLQSQIFEVSEQLQIPAEVA</sequence>
<name>A0A6A4GGN6_9AGAR</name>
<organism evidence="2 3">
    <name type="scientific">Gymnopus androsaceus JB14</name>
    <dbReference type="NCBI Taxonomy" id="1447944"/>
    <lineage>
        <taxon>Eukaryota</taxon>
        <taxon>Fungi</taxon>
        <taxon>Dikarya</taxon>
        <taxon>Basidiomycota</taxon>
        <taxon>Agaricomycotina</taxon>
        <taxon>Agaricomycetes</taxon>
        <taxon>Agaricomycetidae</taxon>
        <taxon>Agaricales</taxon>
        <taxon>Marasmiineae</taxon>
        <taxon>Omphalotaceae</taxon>
        <taxon>Gymnopus</taxon>
    </lineage>
</organism>
<gene>
    <name evidence="2" type="ORF">BT96DRAFT_950559</name>
</gene>
<feature type="compositionally biased region" description="Polar residues" evidence="1">
    <location>
        <begin position="157"/>
        <end position="175"/>
    </location>
</feature>